<dbReference type="EMBL" id="MT143846">
    <property type="protein sequence ID" value="QJB03441.1"/>
    <property type="molecule type" value="Genomic_DNA"/>
</dbReference>
<evidence type="ECO:0000313" key="3">
    <source>
        <dbReference type="EMBL" id="QJB03441.1"/>
    </source>
</evidence>
<evidence type="ECO:0000256" key="1">
    <source>
        <dbReference type="SAM" id="MobiDB-lite"/>
    </source>
</evidence>
<proteinExistence type="predicted"/>
<dbReference type="PROSITE" id="PS51257">
    <property type="entry name" value="PROKAR_LIPOPROTEIN"/>
    <property type="match status" value="1"/>
</dbReference>
<accession>A0A6M3M6I0</accession>
<dbReference type="InterPro" id="IPR006427">
    <property type="entry name" value="Portal_HK97"/>
</dbReference>
<feature type="region of interest" description="Disordered" evidence="1">
    <location>
        <begin position="380"/>
        <end position="421"/>
    </location>
</feature>
<name>A0A6M3M6I0_9ZZZZ</name>
<evidence type="ECO:0000259" key="2">
    <source>
        <dbReference type="Pfam" id="PF04233"/>
    </source>
</evidence>
<protein>
    <submittedName>
        <fullName evidence="3">Putative portal protein</fullName>
    </submittedName>
</protein>
<dbReference type="InterPro" id="IPR006528">
    <property type="entry name" value="Phage_head_morphogenesis_dom"/>
</dbReference>
<sequence>MERGASALSPMAAAVPPRMDITAYLNSATGWVYACVSAIADEVANVNIRLYRRKGDDVEEVFESPILDFIYKVNSFTTKFDHLWLTQLYLELSGEAPWLIERGENNIPTSMYLLRPDKIEIIFDKETIIGGYKYDVGPGNTVFFDREDIIFLRYPHPLKPFRGRGTLEAALATYNLDKYSEEWNEQFFFNSARPDAMLTTDQKLTDSQRSMLKEQWDKNFRGIAKHAKLVVLENGLDYKILQLSQKDMEFLAQQKFSRDKILSIFRVPKPIIAITEEVNRSNAEVAAYSFSRWTIKPKMTKLIEQLNEFLIPLFPDSEDLYLDFDDPVPENMELNIKQYHEALGPSGWMTINEVRERENLPPVDGGDVVYRPFSETVVAGTEEAMEEQEPEEEEEEEEEEKPEEENPEEEKPEEEEVAKGALKGIGFPIRKGVEKREFNAKLITLNARNAKSKKFVEIKEEIKKVIKAHLKSGKKSRKKARRVVVKKGVLKERPAAEKAKASIDEIERERFWNKQIMIEEKYEKVFIGKVNTLFREQKEETLEKLDSQNRKCLGRANQMEDVLRRKTFFDGMKMSIPTILLKVVEESRKFRVVLSPIITSLIKESGQFAIDEVVPEREFDMKDKDVEMFLDTQVIKFSSEVNRTTNKRIRQELKEGISKGEGVDLLRKRIELVFEEATKERALMIARTETARAAGFGTVEAYRQSGVVSGKQWLTAFDERTCEWCGAMNGEIVELDDNYFEKGDVFTGRDGGKLDVGYGAVDYPPLHPNCRCTIIPVIKEG</sequence>
<organism evidence="3">
    <name type="scientific">viral metagenome</name>
    <dbReference type="NCBI Taxonomy" id="1070528"/>
    <lineage>
        <taxon>unclassified sequences</taxon>
        <taxon>metagenomes</taxon>
        <taxon>organismal metagenomes</taxon>
    </lineage>
</organism>
<dbReference type="InterPro" id="IPR006944">
    <property type="entry name" value="Phage/GTA_portal"/>
</dbReference>
<reference evidence="3" key="1">
    <citation type="submission" date="2020-03" db="EMBL/GenBank/DDBJ databases">
        <title>The deep terrestrial virosphere.</title>
        <authorList>
            <person name="Holmfeldt K."/>
            <person name="Nilsson E."/>
            <person name="Simone D."/>
            <person name="Lopez-Fernandez M."/>
            <person name="Wu X."/>
            <person name="de Brujin I."/>
            <person name="Lundin D."/>
            <person name="Andersson A."/>
            <person name="Bertilsson S."/>
            <person name="Dopson M."/>
        </authorList>
    </citation>
    <scope>NUCLEOTIDE SEQUENCE</scope>
    <source>
        <strain evidence="3">MM171B00703</strain>
    </source>
</reference>
<dbReference type="NCBIfam" id="TIGR01537">
    <property type="entry name" value="portal_HK97"/>
    <property type="match status" value="1"/>
</dbReference>
<dbReference type="Pfam" id="PF04860">
    <property type="entry name" value="Phage_portal"/>
    <property type="match status" value="1"/>
</dbReference>
<gene>
    <name evidence="3" type="ORF">MM171B00703_0011</name>
</gene>
<dbReference type="AlphaFoldDB" id="A0A6M3M6I0"/>
<feature type="domain" description="Phage head morphogenesis" evidence="2">
    <location>
        <begin position="648"/>
        <end position="775"/>
    </location>
</feature>
<dbReference type="Pfam" id="PF04233">
    <property type="entry name" value="Phage_Mu_F"/>
    <property type="match status" value="1"/>
</dbReference>
<feature type="compositionally biased region" description="Acidic residues" evidence="1">
    <location>
        <begin position="383"/>
        <end position="416"/>
    </location>
</feature>
<dbReference type="NCBIfam" id="TIGR01641">
    <property type="entry name" value="phageSPP1_gp7"/>
    <property type="match status" value="1"/>
</dbReference>